<comment type="caution">
    <text evidence="5">The sequence shown here is derived from an EMBL/GenBank/DDBJ whole genome shotgun (WGS) entry which is preliminary data.</text>
</comment>
<keyword evidence="3" id="KW-0732">Signal</keyword>
<dbReference type="GO" id="GO:0000272">
    <property type="term" value="P:polysaccharide catabolic process"/>
    <property type="evidence" value="ECO:0007669"/>
    <property type="project" value="UniProtKB-KW"/>
</dbReference>
<feature type="signal peptide" evidence="3">
    <location>
        <begin position="1"/>
        <end position="21"/>
    </location>
</feature>
<keyword evidence="6" id="KW-1185">Reference proteome</keyword>
<dbReference type="SUPFAM" id="SSF51445">
    <property type="entry name" value="(Trans)glycosidases"/>
    <property type="match status" value="1"/>
</dbReference>
<gene>
    <name evidence="5" type="ORF">GCM10010185_47440</name>
</gene>
<dbReference type="Proteomes" id="UP000639606">
    <property type="component" value="Unassembled WGS sequence"/>
</dbReference>
<reference evidence="5" key="1">
    <citation type="journal article" date="2014" name="Int. J. Syst. Evol. Microbiol.">
        <title>Complete genome sequence of Corynebacterium casei LMG S-19264T (=DSM 44701T), isolated from a smear-ripened cheese.</title>
        <authorList>
            <consortium name="US DOE Joint Genome Institute (JGI-PGF)"/>
            <person name="Walter F."/>
            <person name="Albersmeier A."/>
            <person name="Kalinowski J."/>
            <person name="Ruckert C."/>
        </authorList>
    </citation>
    <scope>NUCLEOTIDE SEQUENCE</scope>
    <source>
        <strain evidence="5">JCM 3313</strain>
    </source>
</reference>
<dbReference type="InterPro" id="IPR017853">
    <property type="entry name" value="GH"/>
</dbReference>
<dbReference type="Pfam" id="PF12138">
    <property type="entry name" value="Spherulin4"/>
    <property type="match status" value="1"/>
</dbReference>
<dbReference type="CDD" id="cd00063">
    <property type="entry name" value="FN3"/>
    <property type="match status" value="1"/>
</dbReference>
<dbReference type="EMBL" id="BMRG01000010">
    <property type="protein sequence ID" value="GGP68943.1"/>
    <property type="molecule type" value="Genomic_DNA"/>
</dbReference>
<dbReference type="AlphaFoldDB" id="A0A918AS61"/>
<accession>A0A918AS61</accession>
<keyword evidence="2" id="KW-0624">Polysaccharide degradation</keyword>
<reference evidence="5" key="2">
    <citation type="submission" date="2020-09" db="EMBL/GenBank/DDBJ databases">
        <authorList>
            <person name="Sun Q."/>
            <person name="Ohkuma M."/>
        </authorList>
    </citation>
    <scope>NUCLEOTIDE SEQUENCE</scope>
    <source>
        <strain evidence="5">JCM 3313</strain>
    </source>
</reference>
<evidence type="ECO:0000256" key="2">
    <source>
        <dbReference type="ARBA" id="ARBA00023326"/>
    </source>
</evidence>
<feature type="chain" id="PRO_5037572444" description="Fibronectin type-III domain-containing protein" evidence="3">
    <location>
        <begin position="22"/>
        <end position="516"/>
    </location>
</feature>
<dbReference type="SUPFAM" id="SSF49265">
    <property type="entry name" value="Fibronectin type III"/>
    <property type="match status" value="1"/>
</dbReference>
<evidence type="ECO:0000259" key="4">
    <source>
        <dbReference type="PROSITE" id="PS50853"/>
    </source>
</evidence>
<protein>
    <recommendedName>
        <fullName evidence="4">Fibronectin type-III domain-containing protein</fullName>
    </recommendedName>
</protein>
<keyword evidence="1" id="KW-0378">Hydrolase</keyword>
<evidence type="ECO:0000256" key="3">
    <source>
        <dbReference type="SAM" id="SignalP"/>
    </source>
</evidence>
<dbReference type="InterPro" id="IPR021986">
    <property type="entry name" value="Spherulin4"/>
</dbReference>
<dbReference type="Pfam" id="PF00041">
    <property type="entry name" value="fn3"/>
    <property type="match status" value="1"/>
</dbReference>
<name>A0A918AS61_9PSEU</name>
<dbReference type="InterPro" id="IPR003961">
    <property type="entry name" value="FN3_dom"/>
</dbReference>
<proteinExistence type="predicted"/>
<dbReference type="SMART" id="SM00060">
    <property type="entry name" value="FN3"/>
    <property type="match status" value="1"/>
</dbReference>
<dbReference type="GO" id="GO:0016798">
    <property type="term" value="F:hydrolase activity, acting on glycosyl bonds"/>
    <property type="evidence" value="ECO:0007669"/>
    <property type="project" value="UniProtKB-KW"/>
</dbReference>
<keyword evidence="2" id="KW-0119">Carbohydrate metabolism</keyword>
<evidence type="ECO:0000256" key="1">
    <source>
        <dbReference type="ARBA" id="ARBA00023295"/>
    </source>
</evidence>
<evidence type="ECO:0000313" key="6">
    <source>
        <dbReference type="Proteomes" id="UP000639606"/>
    </source>
</evidence>
<dbReference type="InterPro" id="IPR013783">
    <property type="entry name" value="Ig-like_fold"/>
</dbReference>
<organism evidence="5 6">
    <name type="scientific">Saccharothrix coeruleofusca</name>
    <dbReference type="NCBI Taxonomy" id="33919"/>
    <lineage>
        <taxon>Bacteria</taxon>
        <taxon>Bacillati</taxon>
        <taxon>Actinomycetota</taxon>
        <taxon>Actinomycetes</taxon>
        <taxon>Pseudonocardiales</taxon>
        <taxon>Pseudonocardiaceae</taxon>
        <taxon>Saccharothrix</taxon>
    </lineage>
</organism>
<keyword evidence="1" id="KW-0326">Glycosidase</keyword>
<dbReference type="PANTHER" id="PTHR35040">
    <property type="match status" value="1"/>
</dbReference>
<evidence type="ECO:0000313" key="5">
    <source>
        <dbReference type="EMBL" id="GGP68943.1"/>
    </source>
</evidence>
<dbReference type="Gene3D" id="2.60.40.10">
    <property type="entry name" value="Immunoglobulins"/>
    <property type="match status" value="1"/>
</dbReference>
<dbReference type="PANTHER" id="PTHR35040:SF7">
    <property type="entry name" value="FIBRONECTIN TYPE-III DOMAIN-CONTAINING PROTEIN-RELATED"/>
    <property type="match status" value="1"/>
</dbReference>
<sequence length="516" mass="55113">MGRAGVVVTTVAALAPAPASAAPPHQKTAVPAYWSPTTPDGLTGFRRLAQNRPTTGIVVVNGSRSMPEAPFSRAWADAIEAMHNAGIKVLVYVDTGYLGVEFGQGAHRTRDGETSPEAWTAQIERDIDDWYALYGGYGVDGVFLDQTIATCGAEGEHVARYAAISARIRSTHPHAHIALNPGHPTEQCYEGVADTILSFEGDYQSYLAHTPPEWELAHADHDKFWHLVYDVPTREDMAAVVARSKANGAGYVYVTDRGHDPYPWDVIAGYWDAELGEVAGVVDTTAPAAPREATAVASPVQVVLRWRGSLDNVAVTDYEVLRDGVPVGTTHDTAFTATGLQPGTAYTFSVRARDVAGNASTPSAPVTVTTPPASVLAPAGCVTPTAAQYRADFTRDFTHRRVFIDSDDDPATGWALPPGQPQGMDHMVEGSVLYRYTGPGWAWEPVAEVEQEVAGPTFTWRVSTDVLAEAVGSRQVVVFNGSDGAEDFSDPVVVVATDDCSAEAFPSAPRHARGGR</sequence>
<dbReference type="InterPro" id="IPR036116">
    <property type="entry name" value="FN3_sf"/>
</dbReference>
<feature type="domain" description="Fibronectin type-III" evidence="4">
    <location>
        <begin position="286"/>
        <end position="373"/>
    </location>
</feature>
<dbReference type="PROSITE" id="PS50853">
    <property type="entry name" value="FN3"/>
    <property type="match status" value="1"/>
</dbReference>